<dbReference type="SUPFAM" id="SSF52374">
    <property type="entry name" value="Nucleotidylyl transferase"/>
    <property type="match status" value="1"/>
</dbReference>
<dbReference type="PANTHER" id="PTHR43311">
    <property type="entry name" value="GLUTAMATE--TRNA LIGASE"/>
    <property type="match status" value="1"/>
</dbReference>
<dbReference type="InterPro" id="IPR049940">
    <property type="entry name" value="GluQ/Sye"/>
</dbReference>
<dbReference type="Proteomes" id="UP000276991">
    <property type="component" value="Unassembled WGS sequence"/>
</dbReference>
<reference evidence="7 8" key="1">
    <citation type="submission" date="2018-08" db="EMBL/GenBank/DDBJ databases">
        <authorList>
            <person name="Laetsch R D."/>
            <person name="Stevens L."/>
            <person name="Kumar S."/>
            <person name="Blaxter L. M."/>
        </authorList>
    </citation>
    <scope>NUCLEOTIDE SEQUENCE [LARGE SCALE GENOMIC DNA]</scope>
</reference>
<evidence type="ECO:0000313" key="7">
    <source>
        <dbReference type="EMBL" id="VBB32888.1"/>
    </source>
</evidence>
<dbReference type="Pfam" id="PF00749">
    <property type="entry name" value="tRNA-synt_1c"/>
    <property type="match status" value="1"/>
</dbReference>
<dbReference type="InterPro" id="IPR016024">
    <property type="entry name" value="ARM-type_fold"/>
</dbReference>
<evidence type="ECO:0000259" key="6">
    <source>
        <dbReference type="Pfam" id="PF00749"/>
    </source>
</evidence>
<name>A0A498SS44_ACAVI</name>
<keyword evidence="3 5" id="KW-0067">ATP-binding</keyword>
<dbReference type="AlphaFoldDB" id="A0A498SS44"/>
<dbReference type="InterPro" id="IPR014729">
    <property type="entry name" value="Rossmann-like_a/b/a_fold"/>
</dbReference>
<evidence type="ECO:0000256" key="3">
    <source>
        <dbReference type="ARBA" id="ARBA00022840"/>
    </source>
</evidence>
<evidence type="ECO:0000256" key="4">
    <source>
        <dbReference type="ARBA" id="ARBA00023146"/>
    </source>
</evidence>
<dbReference type="STRING" id="6277.A0A498SS44"/>
<dbReference type="OrthoDB" id="5816023at2759"/>
<dbReference type="GO" id="GO:0005739">
    <property type="term" value="C:mitochondrion"/>
    <property type="evidence" value="ECO:0007669"/>
    <property type="project" value="TreeGrafter"/>
</dbReference>
<dbReference type="GO" id="GO:0005524">
    <property type="term" value="F:ATP binding"/>
    <property type="evidence" value="ECO:0007669"/>
    <property type="project" value="UniProtKB-KW"/>
</dbReference>
<sequence>MRHLSCGTEIAKEIRLVVRISGDHLSLEGLRRALYNFLFARANNGKFILQLGLNKHGRQPRAKKIEALLDRFGLERDEGPGTGGPFAPYSVAKRLKTYADVVERLIDTGLAYRCFCCSDTWKEVDPEKKEPTKLLPCSKECFTKTRNESRSMALDGLSHVVRLRIPNRAYLYQDVVHGQLSKYLPAMDQLLLRPDFLPTSFFADTVDNHTLCASHHVASSSRDFFQLPICDALQWCLPTFINIGSLRLRSGSRLLTYNNARSYVRTYNSIHELSILNFLLAGRGLRKTPNRNNHLYSIDEMIAQFDVSTITGDALLMNTYKLMKPERQETLLEQQLELDEEMRLFEMFDKNFFEDMKFSDSLSESSEFIPKSISDRLREFLKKVRNSCVDYDDHWIEKLVKAVPKNNETNDALIESLKFGADRVKNQSNFYFIHLSLIKEIISNGDKDLWNCDFIRDVVQQFLSESTFDGSILVMNALFMLYCELEEKNFSYKDEEVVEKALQLLNDNMDSTLGVTICNYLDKIFERKYNTCWAFSIIELLKTSNSGLPDKCAGSSAWRKRLSQLLLHNPSLITVEQSREIFILAKSLKNRIEHIHVSGCEIVSLNFYFFKLLAELVQQKKVDEKILFDDDWCCIHIRNEILLQLIAMGRTELIKVVWSTPNLRLLDLVKLGHHCYEDYFDRGLSILCEERNTLSASKFIASLKNPSIAMLDSLYDALKLHNMINPMVLNALLEKSETWSNKIIPVLASKAAEQLNLPKWECRDNALSQLTVLVKYGYNGSELIHCITDIAKNDEESYVRSEALLFLNQIGNRMDVNNVAASVLLSDSDSAPRIVAVEILRNGLPQTEMLCLDLIPKILYDEDIALHRTIIDLCGALVINGRNQELKDLLIKFLEDEVDCYEELNEMLYGKNKELSLKHKDDDDLEYIFNVLAKQDEEDQDKDCYDL</sequence>
<keyword evidence="5" id="KW-0648">Protein biosynthesis</keyword>
<accession>A0A498SS44</accession>
<evidence type="ECO:0000256" key="5">
    <source>
        <dbReference type="RuleBase" id="RU363037"/>
    </source>
</evidence>
<keyword evidence="2 5" id="KW-0547">Nucleotide-binding</keyword>
<dbReference type="SUPFAM" id="SSF48371">
    <property type="entry name" value="ARM repeat"/>
    <property type="match status" value="1"/>
</dbReference>
<dbReference type="InterPro" id="IPR020058">
    <property type="entry name" value="Glu/Gln-tRNA-synth_Ib_cat-dom"/>
</dbReference>
<gene>
    <name evidence="7" type="ORF">NAV_LOCUS7679</name>
</gene>
<proteinExistence type="inferred from homology"/>
<keyword evidence="4 5" id="KW-0030">Aminoacyl-tRNA synthetase</keyword>
<dbReference type="Gene3D" id="3.40.50.620">
    <property type="entry name" value="HUPs"/>
    <property type="match status" value="1"/>
</dbReference>
<organism evidence="7 8">
    <name type="scientific">Acanthocheilonema viteae</name>
    <name type="common">Filarial nematode worm</name>
    <name type="synonym">Dipetalonema viteae</name>
    <dbReference type="NCBI Taxonomy" id="6277"/>
    <lineage>
        <taxon>Eukaryota</taxon>
        <taxon>Metazoa</taxon>
        <taxon>Ecdysozoa</taxon>
        <taxon>Nematoda</taxon>
        <taxon>Chromadorea</taxon>
        <taxon>Rhabditida</taxon>
        <taxon>Spirurina</taxon>
        <taxon>Spiruromorpha</taxon>
        <taxon>Filarioidea</taxon>
        <taxon>Onchocercidae</taxon>
        <taxon>Acanthocheilonema</taxon>
    </lineage>
</organism>
<protein>
    <recommendedName>
        <fullName evidence="6">Glutamyl/glutaminyl-tRNA synthetase class Ib catalytic domain-containing protein</fullName>
    </recommendedName>
</protein>
<dbReference type="EMBL" id="UPTC01001999">
    <property type="protein sequence ID" value="VBB32888.1"/>
    <property type="molecule type" value="Genomic_DNA"/>
</dbReference>
<dbReference type="GO" id="GO:0006424">
    <property type="term" value="P:glutamyl-tRNA aminoacylation"/>
    <property type="evidence" value="ECO:0007669"/>
    <property type="project" value="TreeGrafter"/>
</dbReference>
<feature type="domain" description="Glutamyl/glutaminyl-tRNA synthetase class Ib catalytic" evidence="6">
    <location>
        <begin position="29"/>
        <end position="321"/>
    </location>
</feature>
<evidence type="ECO:0000256" key="2">
    <source>
        <dbReference type="ARBA" id="ARBA00022741"/>
    </source>
</evidence>
<dbReference type="PANTHER" id="PTHR43311:SF2">
    <property type="entry name" value="GLUTAMATE--TRNA LIGASE, MITOCHONDRIAL-RELATED"/>
    <property type="match status" value="1"/>
</dbReference>
<evidence type="ECO:0000256" key="1">
    <source>
        <dbReference type="ARBA" id="ARBA00022598"/>
    </source>
</evidence>
<keyword evidence="1 5" id="KW-0436">Ligase</keyword>
<keyword evidence="8" id="KW-1185">Reference proteome</keyword>
<dbReference type="GO" id="GO:0004818">
    <property type="term" value="F:glutamate-tRNA ligase activity"/>
    <property type="evidence" value="ECO:0007669"/>
    <property type="project" value="TreeGrafter"/>
</dbReference>
<evidence type="ECO:0000313" key="8">
    <source>
        <dbReference type="Proteomes" id="UP000276991"/>
    </source>
</evidence>
<comment type="similarity">
    <text evidence="5">Belongs to the class-I aminoacyl-tRNA synthetase family.</text>
</comment>